<evidence type="ECO:0000313" key="3">
    <source>
        <dbReference type="Proteomes" id="UP001301012"/>
    </source>
</evidence>
<feature type="transmembrane region" description="Helical" evidence="1">
    <location>
        <begin position="12"/>
        <end position="34"/>
    </location>
</feature>
<sequence>MKFNNIKKQSTRLATIYISMMVVFVLIMACSYKIPNKRINWHVSESIQQLKTEGIYPRSFFNTASSQLDNFTDAWMLNISISADNKHPLKSSLQVPHRVAQKQGEDNIDKIRNLELSLDKKNIKTTSSYSRYWHGYLGILRPLLIFFSYTEIRFMNMCALFMLFIVVNSLIKKKLGTKVMISFFISMMMVMFPIVTMSLQFSSMFYVTFISMIVVLLYHRKIEENKLAICLFFIIGSMTSFLDLLTAPLISLGIPLVTYILLIQNNEIKQNSRIAINNISSKYIADNIIEVIKNSIMWGLGYGMTWASKWVIASIVLKQNVITDALNQMLVRTSDPGGDTAFTVNSVIKATTSVMFTDFTLKIVIALLIIGIIAMILCRKHTNEIITITPILLIALMPFVWYIILKNHSQVHCWFTYRNLSITLYAVFAFISYSIDTKKITSALYLR</sequence>
<proteinExistence type="predicted"/>
<gene>
    <name evidence="2" type="ORF">QOZ84_05225</name>
</gene>
<accession>A0ABT7E7M5</accession>
<dbReference type="RefSeq" id="WP_284131908.1">
    <property type="nucleotide sequence ID" value="NZ_JASKYM010000002.1"/>
</dbReference>
<dbReference type="EMBL" id="JASKYM010000002">
    <property type="protein sequence ID" value="MDK2562938.1"/>
    <property type="molecule type" value="Genomic_DNA"/>
</dbReference>
<feature type="transmembrane region" description="Helical" evidence="1">
    <location>
        <begin position="359"/>
        <end position="378"/>
    </location>
</feature>
<protein>
    <recommendedName>
        <fullName evidence="4">Glycosyltransferase RgtA/B/C/D-like domain-containing protein</fullName>
    </recommendedName>
</protein>
<evidence type="ECO:0000256" key="1">
    <source>
        <dbReference type="SAM" id="Phobius"/>
    </source>
</evidence>
<name>A0ABT7E7M5_9FIRM</name>
<comment type="caution">
    <text evidence="2">The sequence shown here is derived from an EMBL/GenBank/DDBJ whole genome shotgun (WGS) entry which is preliminary data.</text>
</comment>
<keyword evidence="3" id="KW-1185">Reference proteome</keyword>
<feature type="transmembrane region" description="Helical" evidence="1">
    <location>
        <begin position="143"/>
        <end position="167"/>
    </location>
</feature>
<keyword evidence="1" id="KW-1133">Transmembrane helix</keyword>
<keyword evidence="1" id="KW-0472">Membrane</keyword>
<keyword evidence="1" id="KW-0812">Transmembrane</keyword>
<dbReference type="PROSITE" id="PS51257">
    <property type="entry name" value="PROKAR_LIPOPROTEIN"/>
    <property type="match status" value="1"/>
</dbReference>
<reference evidence="2 3" key="1">
    <citation type="submission" date="2023-05" db="EMBL/GenBank/DDBJ databases">
        <title>Rombocin, a short stable natural nisin variant, displays selective antimicrobial activity against Listeria monocytogenes and employs dual mode of action to kill target bacterial strains.</title>
        <authorList>
            <person name="Wambui J."/>
            <person name="Stephan R."/>
            <person name="Kuipers O.P."/>
        </authorList>
    </citation>
    <scope>NUCLEOTIDE SEQUENCE [LARGE SCALE GENOMIC DNA]</scope>
    <source>
        <strain evidence="2 3">RC002</strain>
    </source>
</reference>
<feature type="transmembrane region" description="Helical" evidence="1">
    <location>
        <begin position="230"/>
        <end position="263"/>
    </location>
</feature>
<evidence type="ECO:0008006" key="4">
    <source>
        <dbReference type="Google" id="ProtNLM"/>
    </source>
</evidence>
<feature type="transmembrane region" description="Helical" evidence="1">
    <location>
        <begin position="416"/>
        <end position="435"/>
    </location>
</feature>
<feature type="transmembrane region" description="Helical" evidence="1">
    <location>
        <begin position="385"/>
        <end position="404"/>
    </location>
</feature>
<dbReference type="Proteomes" id="UP001301012">
    <property type="component" value="Unassembled WGS sequence"/>
</dbReference>
<feature type="transmembrane region" description="Helical" evidence="1">
    <location>
        <begin position="179"/>
        <end position="195"/>
    </location>
</feature>
<organism evidence="2 3">
    <name type="scientific">Romboutsia sedimentorum</name>
    <dbReference type="NCBI Taxonomy" id="1368474"/>
    <lineage>
        <taxon>Bacteria</taxon>
        <taxon>Bacillati</taxon>
        <taxon>Bacillota</taxon>
        <taxon>Clostridia</taxon>
        <taxon>Peptostreptococcales</taxon>
        <taxon>Peptostreptococcaceae</taxon>
        <taxon>Romboutsia</taxon>
    </lineage>
</organism>
<evidence type="ECO:0000313" key="2">
    <source>
        <dbReference type="EMBL" id="MDK2562938.1"/>
    </source>
</evidence>